<dbReference type="AlphaFoldDB" id="E8LN37"/>
<dbReference type="SUPFAM" id="SSF53822">
    <property type="entry name" value="Periplasmic binding protein-like I"/>
    <property type="match status" value="1"/>
</dbReference>
<comment type="caution">
    <text evidence="6">The sequence shown here is derived from an EMBL/GenBank/DDBJ whole genome shotgun (WGS) entry which is preliminary data.</text>
</comment>
<keyword evidence="4" id="KW-0804">Transcription</keyword>
<dbReference type="eggNOG" id="COG1609">
    <property type="taxonomic scope" value="Bacteria"/>
</dbReference>
<keyword evidence="7" id="KW-1185">Reference proteome</keyword>
<dbReference type="Proteomes" id="UP000018458">
    <property type="component" value="Unassembled WGS sequence"/>
</dbReference>
<keyword evidence="2" id="KW-0805">Transcription regulation</keyword>
<accession>E8LN37</accession>
<evidence type="ECO:0000259" key="5">
    <source>
        <dbReference type="PROSITE" id="PS50932"/>
    </source>
</evidence>
<dbReference type="GO" id="GO:0000976">
    <property type="term" value="F:transcription cis-regulatory region binding"/>
    <property type="evidence" value="ECO:0007669"/>
    <property type="project" value="TreeGrafter"/>
</dbReference>
<organism evidence="6 7">
    <name type="scientific">Succinatimonas hippei (strain DSM 22608 / JCM 16073 / KCTC 15190 / YIT 12066)</name>
    <dbReference type="NCBI Taxonomy" id="762983"/>
    <lineage>
        <taxon>Bacteria</taxon>
        <taxon>Pseudomonadati</taxon>
        <taxon>Pseudomonadota</taxon>
        <taxon>Gammaproteobacteria</taxon>
        <taxon>Aeromonadales</taxon>
        <taxon>Succinivibrionaceae</taxon>
        <taxon>Succinatimonas</taxon>
    </lineage>
</organism>
<dbReference type="CDD" id="cd06267">
    <property type="entry name" value="PBP1_LacI_sugar_binding-like"/>
    <property type="match status" value="1"/>
</dbReference>
<dbReference type="GO" id="GO:0003700">
    <property type="term" value="F:DNA-binding transcription factor activity"/>
    <property type="evidence" value="ECO:0007669"/>
    <property type="project" value="TreeGrafter"/>
</dbReference>
<keyword evidence="3" id="KW-0238">DNA-binding</keyword>
<evidence type="ECO:0000256" key="1">
    <source>
        <dbReference type="ARBA" id="ARBA00022491"/>
    </source>
</evidence>
<dbReference type="EMBL" id="AEVO01000156">
    <property type="protein sequence ID" value="EFY06098.1"/>
    <property type="molecule type" value="Genomic_DNA"/>
</dbReference>
<dbReference type="InterPro" id="IPR010982">
    <property type="entry name" value="Lambda_DNA-bd_dom_sf"/>
</dbReference>
<name>E8LN37_SUCHY</name>
<dbReference type="SUPFAM" id="SSF47413">
    <property type="entry name" value="lambda repressor-like DNA-binding domains"/>
    <property type="match status" value="1"/>
</dbReference>
<dbReference type="InterPro" id="IPR028082">
    <property type="entry name" value="Peripla_BP_I"/>
</dbReference>
<keyword evidence="1" id="KW-0678">Repressor</keyword>
<dbReference type="Pfam" id="PF13407">
    <property type="entry name" value="Peripla_BP_4"/>
    <property type="match status" value="1"/>
</dbReference>
<gene>
    <name evidence="6" type="ORF">HMPREF9444_02190</name>
</gene>
<dbReference type="Gene3D" id="1.10.260.40">
    <property type="entry name" value="lambda repressor-like DNA-binding domains"/>
    <property type="match status" value="1"/>
</dbReference>
<dbReference type="SMART" id="SM00354">
    <property type="entry name" value="HTH_LACI"/>
    <property type="match status" value="1"/>
</dbReference>
<reference evidence="6 7" key="1">
    <citation type="submission" date="2011-01" db="EMBL/GenBank/DDBJ databases">
        <authorList>
            <person name="Weinstock G."/>
            <person name="Sodergren E."/>
            <person name="Clifton S."/>
            <person name="Fulton L."/>
            <person name="Fulton B."/>
            <person name="Courtney L."/>
            <person name="Fronick C."/>
            <person name="Harrison M."/>
            <person name="Strong C."/>
            <person name="Farmer C."/>
            <person name="Delahaunty K."/>
            <person name="Markovic C."/>
            <person name="Hall O."/>
            <person name="Minx P."/>
            <person name="Tomlinson C."/>
            <person name="Mitreva M."/>
            <person name="Hou S."/>
            <person name="Chen J."/>
            <person name="Wollam A."/>
            <person name="Pepin K.H."/>
            <person name="Johnson M."/>
            <person name="Bhonagiri V."/>
            <person name="Zhang X."/>
            <person name="Suruliraj S."/>
            <person name="Warren W."/>
            <person name="Chinwalla A."/>
            <person name="Mardis E.R."/>
            <person name="Wilson R.K."/>
        </authorList>
    </citation>
    <scope>NUCLEOTIDE SEQUENCE [LARGE SCALE GENOMIC DNA]</scope>
    <source>
        <strain evidence="7">DSM 22608 / JCM 16073 / KCTC 15190 / YIT 12066</strain>
    </source>
</reference>
<evidence type="ECO:0000313" key="6">
    <source>
        <dbReference type="EMBL" id="EFY06098.1"/>
    </source>
</evidence>
<evidence type="ECO:0000313" key="7">
    <source>
        <dbReference type="Proteomes" id="UP000018458"/>
    </source>
</evidence>
<dbReference type="InterPro" id="IPR025997">
    <property type="entry name" value="SBP_2_dom"/>
</dbReference>
<dbReference type="PANTHER" id="PTHR30146:SF151">
    <property type="entry name" value="HTH-TYPE TRANSCRIPTIONAL REPRESSOR CYTR"/>
    <property type="match status" value="1"/>
</dbReference>
<dbReference type="OrthoDB" id="5681588at2"/>
<dbReference type="PANTHER" id="PTHR30146">
    <property type="entry name" value="LACI-RELATED TRANSCRIPTIONAL REPRESSOR"/>
    <property type="match status" value="1"/>
</dbReference>
<protein>
    <submittedName>
        <fullName evidence="6">Sugar-binding domain protein</fullName>
    </submittedName>
</protein>
<dbReference type="STRING" id="762983.HMPREF9444_02190"/>
<dbReference type="CDD" id="cd01392">
    <property type="entry name" value="HTH_LacI"/>
    <property type="match status" value="1"/>
</dbReference>
<dbReference type="GO" id="GO:0055085">
    <property type="term" value="P:transmembrane transport"/>
    <property type="evidence" value="ECO:0007669"/>
    <property type="project" value="UniProtKB-ARBA"/>
</dbReference>
<dbReference type="RefSeq" id="WP_009144325.1">
    <property type="nucleotide sequence ID" value="NZ_GL831075.1"/>
</dbReference>
<evidence type="ECO:0000256" key="3">
    <source>
        <dbReference type="ARBA" id="ARBA00023125"/>
    </source>
</evidence>
<sequence>MKNNKEKEVTIVDIAKYLQLSNITVSRAFSNPQLVKQETRELIYETAAKLKYRPNAFARSLKTNSSKLIGVITDSTYNPVYAQVVKELCEKADKNGYTLMMFETAGSSINEERALDALFSYKVAGIVLSVVHDIKGYKPSYVQRARGYNIPLVLLDRDIDGYRLPGVFLNNYEIGVKCGNYLAQKEIKKLLIVGGPEESLITQERIKGILSILETKQVDYEIVYADYAYDKAKENLKTYFKTLPNPPSHFVGINGLISLAFIGMCRQYGIKDVDYFSIDEVPYAKDFGFDIPCVYSSPFEWGQKISELLFNLIENNNSSKFNERLYVLGKVIA</sequence>
<dbReference type="InterPro" id="IPR000843">
    <property type="entry name" value="HTH_LacI"/>
</dbReference>
<evidence type="ECO:0000256" key="2">
    <source>
        <dbReference type="ARBA" id="ARBA00023015"/>
    </source>
</evidence>
<dbReference type="Gene3D" id="3.40.50.2300">
    <property type="match status" value="2"/>
</dbReference>
<dbReference type="PROSITE" id="PS50932">
    <property type="entry name" value="HTH_LACI_2"/>
    <property type="match status" value="1"/>
</dbReference>
<dbReference type="Pfam" id="PF00356">
    <property type="entry name" value="LacI"/>
    <property type="match status" value="1"/>
</dbReference>
<feature type="domain" description="HTH lacI-type" evidence="5">
    <location>
        <begin position="9"/>
        <end position="63"/>
    </location>
</feature>
<proteinExistence type="predicted"/>
<evidence type="ECO:0000256" key="4">
    <source>
        <dbReference type="ARBA" id="ARBA00023163"/>
    </source>
</evidence>
<dbReference type="HOGENOM" id="CLU_037628_6_0_6"/>